<evidence type="ECO:0000313" key="3">
    <source>
        <dbReference type="Proteomes" id="UP001518925"/>
    </source>
</evidence>
<evidence type="ECO:0000313" key="2">
    <source>
        <dbReference type="EMBL" id="MBM6617836.1"/>
    </source>
</evidence>
<keyword evidence="1" id="KW-1133">Transmembrane helix</keyword>
<reference evidence="2 3" key="1">
    <citation type="submission" date="2021-02" db="EMBL/GenBank/DDBJ databases">
        <title>Bacillus sp. RD4P76, an endophyte from a halophyte.</title>
        <authorList>
            <person name="Sun J.-Q."/>
        </authorList>
    </citation>
    <scope>NUCLEOTIDE SEQUENCE [LARGE SCALE GENOMIC DNA]</scope>
    <source>
        <strain evidence="2 3">RD4P76</strain>
    </source>
</reference>
<feature type="transmembrane region" description="Helical" evidence="1">
    <location>
        <begin position="29"/>
        <end position="52"/>
    </location>
</feature>
<proteinExistence type="predicted"/>
<keyword evidence="1" id="KW-0472">Membrane</keyword>
<evidence type="ECO:0000256" key="1">
    <source>
        <dbReference type="SAM" id="Phobius"/>
    </source>
</evidence>
<dbReference type="RefSeq" id="WP_204203199.1">
    <property type="nucleotide sequence ID" value="NZ_JAFELM010000028.1"/>
</dbReference>
<gene>
    <name evidence="2" type="ORF">JR050_09170</name>
</gene>
<keyword evidence="3" id="KW-1185">Reference proteome</keyword>
<sequence>MLMIVLLALGLLIISVCLGLTEKQKKQRLLVGSVLMLFGIFCPIFLVLLTLYGLPIGLNVEVSIMVFNFMLLIGGIITVIAGLFTSSGNGNVIENTSGEK</sequence>
<comment type="caution">
    <text evidence="2">The sequence shown here is derived from an EMBL/GenBank/DDBJ whole genome shotgun (WGS) entry which is preliminary data.</text>
</comment>
<dbReference type="Proteomes" id="UP001518925">
    <property type="component" value="Unassembled WGS sequence"/>
</dbReference>
<organism evidence="2 3">
    <name type="scientific">Bacillus suaedaesalsae</name>
    <dbReference type="NCBI Taxonomy" id="2810349"/>
    <lineage>
        <taxon>Bacteria</taxon>
        <taxon>Bacillati</taxon>
        <taxon>Bacillota</taxon>
        <taxon>Bacilli</taxon>
        <taxon>Bacillales</taxon>
        <taxon>Bacillaceae</taxon>
        <taxon>Bacillus</taxon>
    </lineage>
</organism>
<name>A0ABS2DHD4_9BACI</name>
<feature type="transmembrane region" description="Helical" evidence="1">
    <location>
        <begin position="64"/>
        <end position="84"/>
    </location>
</feature>
<dbReference type="EMBL" id="JAFELM010000028">
    <property type="protein sequence ID" value="MBM6617836.1"/>
    <property type="molecule type" value="Genomic_DNA"/>
</dbReference>
<protein>
    <submittedName>
        <fullName evidence="2">Uncharacterized protein</fullName>
    </submittedName>
</protein>
<accession>A0ABS2DHD4</accession>
<keyword evidence="1" id="KW-0812">Transmembrane</keyword>